<feature type="compositionally biased region" description="Basic and acidic residues" evidence="1">
    <location>
        <begin position="1695"/>
        <end position="1707"/>
    </location>
</feature>
<feature type="region of interest" description="Disordered" evidence="1">
    <location>
        <begin position="1320"/>
        <end position="1360"/>
    </location>
</feature>
<feature type="compositionally biased region" description="Polar residues" evidence="1">
    <location>
        <begin position="884"/>
        <end position="894"/>
    </location>
</feature>
<feature type="chain" id="PRO_5047245471" evidence="2">
    <location>
        <begin position="23"/>
        <end position="1824"/>
    </location>
</feature>
<dbReference type="Proteomes" id="UP001217089">
    <property type="component" value="Unassembled WGS sequence"/>
</dbReference>
<feature type="compositionally biased region" description="Polar residues" evidence="1">
    <location>
        <begin position="1159"/>
        <end position="1176"/>
    </location>
</feature>
<feature type="compositionally biased region" description="Basic and acidic residues" evidence="1">
    <location>
        <begin position="1439"/>
        <end position="1448"/>
    </location>
</feature>
<feature type="compositionally biased region" description="Polar residues" evidence="1">
    <location>
        <begin position="336"/>
        <end position="373"/>
    </location>
</feature>
<feature type="region of interest" description="Disordered" evidence="1">
    <location>
        <begin position="1695"/>
        <end position="1802"/>
    </location>
</feature>
<keyword evidence="4" id="KW-1185">Reference proteome</keyword>
<dbReference type="EMBL" id="JARBDR010000007">
    <property type="protein sequence ID" value="KAJ8322427.1"/>
    <property type="molecule type" value="Genomic_DNA"/>
</dbReference>
<proteinExistence type="predicted"/>
<feature type="region of interest" description="Disordered" evidence="1">
    <location>
        <begin position="883"/>
        <end position="907"/>
    </location>
</feature>
<feature type="compositionally biased region" description="Polar residues" evidence="1">
    <location>
        <begin position="1420"/>
        <end position="1430"/>
    </location>
</feature>
<evidence type="ECO:0000256" key="2">
    <source>
        <dbReference type="SAM" id="SignalP"/>
    </source>
</evidence>
<feature type="compositionally biased region" description="Polar residues" evidence="1">
    <location>
        <begin position="1399"/>
        <end position="1412"/>
    </location>
</feature>
<feature type="compositionally biased region" description="Polar residues" evidence="1">
    <location>
        <begin position="1708"/>
        <end position="1727"/>
    </location>
</feature>
<feature type="region of interest" description="Disordered" evidence="1">
    <location>
        <begin position="739"/>
        <end position="799"/>
    </location>
</feature>
<organism evidence="3 4">
    <name type="scientific">Tegillarca granosa</name>
    <name type="common">Malaysian cockle</name>
    <name type="synonym">Anadara granosa</name>
    <dbReference type="NCBI Taxonomy" id="220873"/>
    <lineage>
        <taxon>Eukaryota</taxon>
        <taxon>Metazoa</taxon>
        <taxon>Spiralia</taxon>
        <taxon>Lophotrochozoa</taxon>
        <taxon>Mollusca</taxon>
        <taxon>Bivalvia</taxon>
        <taxon>Autobranchia</taxon>
        <taxon>Pteriomorphia</taxon>
        <taxon>Arcoida</taxon>
        <taxon>Arcoidea</taxon>
        <taxon>Arcidae</taxon>
        <taxon>Tegillarca</taxon>
    </lineage>
</organism>
<feature type="compositionally biased region" description="Polar residues" evidence="1">
    <location>
        <begin position="550"/>
        <end position="564"/>
    </location>
</feature>
<feature type="compositionally biased region" description="Polar residues" evidence="1">
    <location>
        <begin position="1449"/>
        <end position="1459"/>
    </location>
</feature>
<evidence type="ECO:0000313" key="3">
    <source>
        <dbReference type="EMBL" id="KAJ8322427.1"/>
    </source>
</evidence>
<feature type="region of interest" description="Disordered" evidence="1">
    <location>
        <begin position="1381"/>
        <end position="1478"/>
    </location>
</feature>
<feature type="compositionally biased region" description="Basic and acidic residues" evidence="1">
    <location>
        <begin position="567"/>
        <end position="578"/>
    </location>
</feature>
<keyword evidence="2" id="KW-0732">Signal</keyword>
<feature type="compositionally biased region" description="Low complexity" evidence="1">
    <location>
        <begin position="1728"/>
        <end position="1742"/>
    </location>
</feature>
<feature type="region of interest" description="Disordered" evidence="1">
    <location>
        <begin position="827"/>
        <end position="854"/>
    </location>
</feature>
<gene>
    <name evidence="3" type="ORF">KUTeg_000021</name>
</gene>
<feature type="compositionally biased region" description="Basic and acidic residues" evidence="1">
    <location>
        <begin position="96"/>
        <end position="113"/>
    </location>
</feature>
<feature type="region of interest" description="Disordered" evidence="1">
    <location>
        <begin position="336"/>
        <end position="384"/>
    </location>
</feature>
<feature type="region of interest" description="Disordered" evidence="1">
    <location>
        <begin position="1154"/>
        <end position="1180"/>
    </location>
</feature>
<sequence>MEITSLAWLMLVINLKSYLVLGQRETEKIRTKSFVKPANFKPKFDFEHTRVDHPANIDIGLSEWATKNQNQFRVGRGFGGVKHLSENENILSSKNRVMDARSRDKSRFPENRRNNFQNSFGQSRNSLSSVLHDLDHILNVKLPNLSKDGRQTSKRGFLNINANELLLSTLNILRDEINAAQSSAEVNENSHAGVLDTIGNVEKTGIQNANMKALSSAEVNNNLQPNEDINHFENNIQDRNTNHLQSSSNIDNNYRENVSEKTKGNHINTENTTKVNKPERFPTEHVESMRIVDNNKQSHIGPSGSVIKNSTPNEHIQNIGSVDRIHNDQSKSNSALTAISDNSVQPKISTQTNTRSEQVGKNQQNRKPANSNGKEPVNVDTGSVDMSFIPDQSAPGGRIPFIHNLEELLSKIPENGKPHVVITLDDNFGIASIEKTDNVPTTQVPTLTVTPTDIVSIEKTDNVPTTQVPTITVTPTDIVSIEKTGNIPTTQIPTVTVTPTPVTITTEPPYSQIQSENYSNDSRSSIAGTNPFNTGDVTGFPMNNDKKNNPVDSSFEQLSNTNIPADNIHKKDKNESKSNIENMTEPQGTESGKTKLSVSIHIPSIGLFNTGQSTNNMTVSQRNVNEQLSPPVDKKRENVNKAVISDILDHVALLENEAETGKLTDEMLAEMGRVLALNAIKAIKDRAIRLKKRTDLNPVDIRGPNARFYPAHVNEVDINRISNPFDGVDLSDIVGLGNAFGNGDPSKPTPVNEIQNPELGRTNRQHKSQDPSRQIELQRQESIKRQPFHSGNVKNGRGTINSILEHSNEIAKERPNNNINFQTQPTAVDTNRKNDDSPVVFGNDINVPNETTKNSEWSLKPQNDFKIKNDEAPLVFGSDLKTKISGQSPNNFNRNSEEPVSGGNRAIQSKRLNPDVNAKNDINRIVFGSATPLEPFDKQFQNPSFEKQIQDKNSNDQSPLFNDAEKNINKNNRMVFGSESHNAFNNKIEQPLPENAISKSEALEAILSSKAKAIDISKDESVSLSHILTDGLDLSSDSLNIGHPNDIGDLSPGPEDIIYDFSSESEFMKFLIRMNDGKPVQSDQIRLASDVANGFVTVPTGIESVISNEKNLQSTDIYNDTLPEHSKNQNSFQNSNNNAIDESQLLNDVDPPLMGIEKNTPSNKNINQISATQNGIPNKDNELLNRKNDGSRNVDAISDSPSHVLFNQINQPQLPSIIGQNIPQRSSGLKPDNTLGQRNRDFNQVDPKNVIHKIQQSIGKPSFQHTISDIVGPDVNKVLSDITKSKRLDKRLDINTQRQNPQARLAVKNLPENKEVALKNHNQNNFAHNRPTSGINSSIESRRTENKQHPKPTRIHKEGNLEIHTYPEFIIEFDHARGLTRRRRIRRPPSFRQPSPLSFTKTPPTQENQPGRQDTKLHHIQSNRQSTTGISIPVKRLPSGREKDEPNKNRQSNGFSETQVKIDETNNRTPLRNLQPAGPIEHTRLGRLGQIRQFGSDSFERSRQSTSFRFGESIPKQRGPTTLENQPFAITDQIPGRPKPPFSNVAPQIPPESTRVRNVHLSIINPGSFKRDGLRSSVPDPRRLRNQENSILQNPIGSTLTDIQQTLSSDHRGFQLDNRNGMHVPSSSTKITSIENENQQRTTTPDPVTNAPIQTELSSTSVQPTLSNNIGTNNFPEADPFQFLLDPVDIFKDISPRDSVKSTDKNNRNLARTTETKQNGGLRNNNLPITTIGPSTTPINPTLTVNSKADPPAGNFDKPSLDIFGDIGQQHLNKNAKDLKNSKSSPELPSTDKAKSKKKVATSEKPIWNWIVDELHSVWTTFRK</sequence>
<evidence type="ECO:0000256" key="1">
    <source>
        <dbReference type="SAM" id="MobiDB-lite"/>
    </source>
</evidence>
<protein>
    <submittedName>
        <fullName evidence="3">Uncharacterized protein</fullName>
    </submittedName>
</protein>
<feature type="region of interest" description="Disordered" evidence="1">
    <location>
        <begin position="1496"/>
        <end position="1523"/>
    </location>
</feature>
<comment type="caution">
    <text evidence="3">The sequence shown here is derived from an EMBL/GenBank/DDBJ whole genome shotgun (WGS) entry which is preliminary data.</text>
</comment>
<feature type="signal peptide" evidence="2">
    <location>
        <begin position="1"/>
        <end position="22"/>
    </location>
</feature>
<evidence type="ECO:0000313" key="4">
    <source>
        <dbReference type="Proteomes" id="UP001217089"/>
    </source>
</evidence>
<feature type="region of interest" description="Disordered" evidence="1">
    <location>
        <begin position="96"/>
        <end position="122"/>
    </location>
</feature>
<feature type="compositionally biased region" description="Polar residues" evidence="1">
    <location>
        <begin position="1320"/>
        <end position="1339"/>
    </location>
</feature>
<feature type="region of interest" description="Disordered" evidence="1">
    <location>
        <begin position="506"/>
        <end position="595"/>
    </location>
</feature>
<feature type="compositionally biased region" description="Polar residues" evidence="1">
    <location>
        <begin position="579"/>
        <end position="595"/>
    </location>
</feature>
<name>A0ABQ9FZV0_TEGGR</name>
<accession>A0ABQ9FZV0</accession>
<reference evidence="3 4" key="1">
    <citation type="submission" date="2022-12" db="EMBL/GenBank/DDBJ databases">
        <title>Chromosome-level genome of Tegillarca granosa.</title>
        <authorList>
            <person name="Kim J."/>
        </authorList>
    </citation>
    <scope>NUCLEOTIDE SEQUENCE [LARGE SCALE GENOMIC DNA]</scope>
    <source>
        <strain evidence="3">Teg-2019</strain>
        <tissue evidence="3">Adductor muscle</tissue>
    </source>
</reference>
<feature type="compositionally biased region" description="Polar residues" evidence="1">
    <location>
        <begin position="511"/>
        <end position="536"/>
    </location>
</feature>